<dbReference type="GO" id="GO:0030975">
    <property type="term" value="F:thiamine binding"/>
    <property type="evidence" value="ECO:0007669"/>
    <property type="project" value="InterPro"/>
</dbReference>
<evidence type="ECO:0000313" key="7">
    <source>
        <dbReference type="EMBL" id="OJT15210.1"/>
    </source>
</evidence>
<dbReference type="Proteomes" id="UP000184267">
    <property type="component" value="Unassembled WGS sequence"/>
</dbReference>
<name>A0A1M2W639_TRAPU</name>
<protein>
    <submittedName>
        <fullName evidence="7">Thiamin pyrophosphokinase 1</fullName>
    </submittedName>
</protein>
<keyword evidence="1" id="KW-0808">Transferase</keyword>
<feature type="domain" description="Thiamin pyrophosphokinase thiamin-binding" evidence="6">
    <location>
        <begin position="199"/>
        <end position="235"/>
    </location>
</feature>
<dbReference type="Gene3D" id="3.40.50.10240">
    <property type="entry name" value="Thiamin pyrophosphokinase, catalytic domain"/>
    <property type="match status" value="1"/>
</dbReference>
<dbReference type="InterPro" id="IPR016155">
    <property type="entry name" value="Mopterin_synth/thiamin_S_b"/>
</dbReference>
<feature type="domain" description="Thiamin pyrophosphokinase catalytic" evidence="5">
    <location>
        <begin position="41"/>
        <end position="183"/>
    </location>
</feature>
<reference evidence="7 8" key="1">
    <citation type="submission" date="2016-10" db="EMBL/GenBank/DDBJ databases">
        <title>Genome sequence of the basidiomycete white-rot fungus Trametes pubescens.</title>
        <authorList>
            <person name="Makela M.R."/>
            <person name="Granchi Z."/>
            <person name="Peng M."/>
            <person name="De Vries R.P."/>
            <person name="Grigoriev I."/>
            <person name="Riley R."/>
            <person name="Hilden K."/>
        </authorList>
    </citation>
    <scope>NUCLEOTIDE SEQUENCE [LARGE SCALE GENOMIC DNA]</scope>
    <source>
        <strain evidence="7 8">FBCC735</strain>
    </source>
</reference>
<dbReference type="GO" id="GO:0009229">
    <property type="term" value="P:thiamine diphosphate biosynthetic process"/>
    <property type="evidence" value="ECO:0007669"/>
    <property type="project" value="InterPro"/>
</dbReference>
<evidence type="ECO:0000256" key="4">
    <source>
        <dbReference type="ARBA" id="ARBA00022840"/>
    </source>
</evidence>
<dbReference type="GO" id="GO:0006772">
    <property type="term" value="P:thiamine metabolic process"/>
    <property type="evidence" value="ECO:0007669"/>
    <property type="project" value="InterPro"/>
</dbReference>
<dbReference type="GO" id="GO:0016301">
    <property type="term" value="F:kinase activity"/>
    <property type="evidence" value="ECO:0007669"/>
    <property type="project" value="UniProtKB-KW"/>
</dbReference>
<dbReference type="AlphaFoldDB" id="A0A1M2W639"/>
<dbReference type="GO" id="GO:0004788">
    <property type="term" value="F:thiamine diphosphokinase activity"/>
    <property type="evidence" value="ECO:0007669"/>
    <property type="project" value="InterPro"/>
</dbReference>
<dbReference type="InterPro" id="IPR006282">
    <property type="entry name" value="Thi_PPkinase"/>
</dbReference>
<dbReference type="SUPFAM" id="SSF63862">
    <property type="entry name" value="Thiamin pyrophosphokinase, substrate-binding domain"/>
    <property type="match status" value="1"/>
</dbReference>
<evidence type="ECO:0000259" key="5">
    <source>
        <dbReference type="Pfam" id="PF04263"/>
    </source>
</evidence>
<evidence type="ECO:0000256" key="3">
    <source>
        <dbReference type="ARBA" id="ARBA00022777"/>
    </source>
</evidence>
<dbReference type="NCBIfam" id="TIGR01378">
    <property type="entry name" value="thi_PPkinase"/>
    <property type="match status" value="1"/>
</dbReference>
<organism evidence="7 8">
    <name type="scientific">Trametes pubescens</name>
    <name type="common">White-rot fungus</name>
    <dbReference type="NCBI Taxonomy" id="154538"/>
    <lineage>
        <taxon>Eukaryota</taxon>
        <taxon>Fungi</taxon>
        <taxon>Dikarya</taxon>
        <taxon>Basidiomycota</taxon>
        <taxon>Agaricomycotina</taxon>
        <taxon>Agaricomycetes</taxon>
        <taxon>Polyporales</taxon>
        <taxon>Polyporaceae</taxon>
        <taxon>Trametes</taxon>
    </lineage>
</organism>
<dbReference type="CDD" id="cd07995">
    <property type="entry name" value="TPK"/>
    <property type="match status" value="1"/>
</dbReference>
<dbReference type="InterPro" id="IPR003749">
    <property type="entry name" value="ThiS/MoaD-like"/>
</dbReference>
<dbReference type="Pfam" id="PF04263">
    <property type="entry name" value="TPK_catalytic"/>
    <property type="match status" value="1"/>
</dbReference>
<dbReference type="InterPro" id="IPR007373">
    <property type="entry name" value="Thiamin_PyroPKinase_B1-bd"/>
</dbReference>
<dbReference type="OMA" id="WRPANIL"/>
<dbReference type="STRING" id="154538.A0A1M2W639"/>
<dbReference type="SUPFAM" id="SSF63999">
    <property type="entry name" value="Thiamin pyrophosphokinase, catalytic domain"/>
    <property type="match status" value="1"/>
</dbReference>
<dbReference type="OrthoDB" id="25149at2759"/>
<evidence type="ECO:0000256" key="2">
    <source>
        <dbReference type="ARBA" id="ARBA00022741"/>
    </source>
</evidence>
<keyword evidence="3 7" id="KW-0418">Kinase</keyword>
<dbReference type="PANTHER" id="PTHR13622">
    <property type="entry name" value="THIAMIN PYROPHOSPHOKINASE"/>
    <property type="match status" value="1"/>
</dbReference>
<sequence>MAAAAAPYALTPWEVSFLDPLREHRNALIILNQPFSFPLLDRVWHASRWHACADGGANRLHDLLISQDGKDKRHLYTPDLIKGDLDSIRDDVRAYYASQGVRIVRDEDQDSTDLMKCIGALVEDEKTERHVEVPKCQYHRSHSTAHATQQNTIVLLGGLSGRLDQTVHTLSLVHKLRKSRRRTFVITDDNVAWLLDTGEHRIHVDHELFGPTCGLLPVGIDSTILTTTGLRWNLRPAASLEGLPLSALADVLAARHPGTRLGEVLAQSQWAVDEEMVEDPARVVLKGGEEVAVICPVSGG</sequence>
<dbReference type="Pfam" id="PF04265">
    <property type="entry name" value="TPK_B1_binding"/>
    <property type="match status" value="1"/>
</dbReference>
<dbReference type="GO" id="GO:0005524">
    <property type="term" value="F:ATP binding"/>
    <property type="evidence" value="ECO:0007669"/>
    <property type="project" value="UniProtKB-KW"/>
</dbReference>
<dbReference type="InterPro" id="IPR036759">
    <property type="entry name" value="TPK_catalytic_sf"/>
</dbReference>
<dbReference type="Pfam" id="PF02597">
    <property type="entry name" value="ThiS"/>
    <property type="match status" value="1"/>
</dbReference>
<evidence type="ECO:0000259" key="6">
    <source>
        <dbReference type="Pfam" id="PF04265"/>
    </source>
</evidence>
<dbReference type="InterPro" id="IPR007371">
    <property type="entry name" value="TPK_catalytic"/>
</dbReference>
<accession>A0A1M2W639</accession>
<comment type="caution">
    <text evidence="7">The sequence shown here is derived from an EMBL/GenBank/DDBJ whole genome shotgun (WGS) entry which is preliminary data.</text>
</comment>
<dbReference type="PANTHER" id="PTHR13622:SF8">
    <property type="entry name" value="THIAMIN PYROPHOSPHOKINASE 1"/>
    <property type="match status" value="1"/>
</dbReference>
<keyword evidence="4" id="KW-0067">ATP-binding</keyword>
<keyword evidence="2" id="KW-0547">Nucleotide-binding</keyword>
<dbReference type="SUPFAM" id="SSF54285">
    <property type="entry name" value="MoaD/ThiS"/>
    <property type="match status" value="1"/>
</dbReference>
<keyword evidence="8" id="KW-1185">Reference proteome</keyword>
<proteinExistence type="predicted"/>
<evidence type="ECO:0000256" key="1">
    <source>
        <dbReference type="ARBA" id="ARBA00022679"/>
    </source>
</evidence>
<evidence type="ECO:0000313" key="8">
    <source>
        <dbReference type="Proteomes" id="UP000184267"/>
    </source>
</evidence>
<gene>
    <name evidence="7" type="ORF">TRAPUB_8225</name>
</gene>
<dbReference type="InterPro" id="IPR036371">
    <property type="entry name" value="TPK_B1-bd_sf"/>
</dbReference>
<dbReference type="EMBL" id="MNAD01000189">
    <property type="protein sequence ID" value="OJT15210.1"/>
    <property type="molecule type" value="Genomic_DNA"/>
</dbReference>